<protein>
    <recommendedName>
        <fullName evidence="1">STAS domain-containing protein</fullName>
    </recommendedName>
</protein>
<evidence type="ECO:0000313" key="2">
    <source>
        <dbReference type="EMBL" id="GDY39447.1"/>
    </source>
</evidence>
<dbReference type="InterPro" id="IPR036513">
    <property type="entry name" value="STAS_dom_sf"/>
</dbReference>
<gene>
    <name evidence="2" type="ORF">SANT12839_003290</name>
</gene>
<sequence length="57" mass="6029">MDMAAVTGFDLACAYALARAATQLPETSTLTVRGARRAVQRTLRHAGLEAVAVIEGR</sequence>
<comment type="caution">
    <text evidence="2">The sequence shown here is derived from an EMBL/GenBank/DDBJ whole genome shotgun (WGS) entry which is preliminary data.</text>
</comment>
<dbReference type="Proteomes" id="UP000299290">
    <property type="component" value="Unassembled WGS sequence"/>
</dbReference>
<reference evidence="2 3" key="1">
    <citation type="journal article" date="2020" name="Int. J. Syst. Evol. Microbiol.">
        <title>Reclassification of Streptomyces castelarensis and Streptomyces sporoclivatus as later heterotypic synonyms of Streptomyces antimycoticus.</title>
        <authorList>
            <person name="Komaki H."/>
            <person name="Tamura T."/>
        </authorList>
    </citation>
    <scope>NUCLEOTIDE SEQUENCE [LARGE SCALE GENOMIC DNA]</scope>
    <source>
        <strain evidence="2 3">NBRC 12839</strain>
    </source>
</reference>
<feature type="domain" description="STAS" evidence="1">
    <location>
        <begin position="1"/>
        <end position="57"/>
    </location>
</feature>
<dbReference type="InterPro" id="IPR002645">
    <property type="entry name" value="STAS_dom"/>
</dbReference>
<dbReference type="PROSITE" id="PS50801">
    <property type="entry name" value="STAS"/>
    <property type="match status" value="1"/>
</dbReference>
<organism evidence="2 3">
    <name type="scientific">Streptomyces antimycoticus</name>
    <dbReference type="NCBI Taxonomy" id="68175"/>
    <lineage>
        <taxon>Bacteria</taxon>
        <taxon>Bacillati</taxon>
        <taxon>Actinomycetota</taxon>
        <taxon>Actinomycetes</taxon>
        <taxon>Kitasatosporales</taxon>
        <taxon>Streptomycetaceae</taxon>
        <taxon>Streptomyces</taxon>
        <taxon>Streptomyces violaceusniger group</taxon>
    </lineage>
</organism>
<name>A0A4D4JZL3_9ACTN</name>
<dbReference type="InterPro" id="IPR058548">
    <property type="entry name" value="MlaB-like_STAS"/>
</dbReference>
<dbReference type="Gene3D" id="3.30.750.24">
    <property type="entry name" value="STAS domain"/>
    <property type="match status" value="1"/>
</dbReference>
<evidence type="ECO:0000313" key="3">
    <source>
        <dbReference type="Proteomes" id="UP000299290"/>
    </source>
</evidence>
<dbReference type="Pfam" id="PF13466">
    <property type="entry name" value="STAS_2"/>
    <property type="match status" value="1"/>
</dbReference>
<dbReference type="EMBL" id="BJHV01000001">
    <property type="protein sequence ID" value="GDY39447.1"/>
    <property type="molecule type" value="Genomic_DNA"/>
</dbReference>
<accession>A0A4D4JZL3</accession>
<dbReference type="AlphaFoldDB" id="A0A4D4JZL3"/>
<keyword evidence="3" id="KW-1185">Reference proteome</keyword>
<proteinExistence type="predicted"/>
<evidence type="ECO:0000259" key="1">
    <source>
        <dbReference type="PROSITE" id="PS50801"/>
    </source>
</evidence>